<organism evidence="4 5">
    <name type="scientific">Actinoplanes sichuanensis</name>
    <dbReference type="NCBI Taxonomy" id="512349"/>
    <lineage>
        <taxon>Bacteria</taxon>
        <taxon>Bacillati</taxon>
        <taxon>Actinomycetota</taxon>
        <taxon>Actinomycetes</taxon>
        <taxon>Micromonosporales</taxon>
        <taxon>Micromonosporaceae</taxon>
        <taxon>Actinoplanes</taxon>
    </lineage>
</organism>
<dbReference type="Proteomes" id="UP001597183">
    <property type="component" value="Unassembled WGS sequence"/>
</dbReference>
<evidence type="ECO:0000256" key="1">
    <source>
        <dbReference type="SAM" id="MobiDB-lite"/>
    </source>
</evidence>
<dbReference type="Gene3D" id="3.90.1750.20">
    <property type="entry name" value="Putative Large Serine Recombinase, Chain B, Domain 2"/>
    <property type="match status" value="1"/>
</dbReference>
<name>A0ABW4A7B8_9ACTN</name>
<dbReference type="InterPro" id="IPR006119">
    <property type="entry name" value="Resolv_N"/>
</dbReference>
<dbReference type="CDD" id="cd00338">
    <property type="entry name" value="Ser_Recombinase"/>
    <property type="match status" value="1"/>
</dbReference>
<dbReference type="InterPro" id="IPR036162">
    <property type="entry name" value="Resolvase-like_N_sf"/>
</dbReference>
<dbReference type="Gene3D" id="3.40.50.1390">
    <property type="entry name" value="Resolvase, N-terminal catalytic domain"/>
    <property type="match status" value="1"/>
</dbReference>
<dbReference type="Pfam" id="PF00239">
    <property type="entry name" value="Resolvase"/>
    <property type="match status" value="1"/>
</dbReference>
<evidence type="ECO:0000313" key="5">
    <source>
        <dbReference type="Proteomes" id="UP001597183"/>
    </source>
</evidence>
<dbReference type="SMART" id="SM00857">
    <property type="entry name" value="Resolvase"/>
    <property type="match status" value="1"/>
</dbReference>
<feature type="region of interest" description="Disordered" evidence="1">
    <location>
        <begin position="132"/>
        <end position="164"/>
    </location>
</feature>
<comment type="caution">
    <text evidence="4">The sequence shown here is derived from an EMBL/GenBank/DDBJ whole genome shotgun (WGS) entry which is preliminary data.</text>
</comment>
<dbReference type="RefSeq" id="WP_317786568.1">
    <property type="nucleotide sequence ID" value="NZ_AP028461.1"/>
</dbReference>
<dbReference type="InterPro" id="IPR050639">
    <property type="entry name" value="SSR_resolvase"/>
</dbReference>
<dbReference type="PANTHER" id="PTHR30461:SF23">
    <property type="entry name" value="DNA RECOMBINASE-RELATED"/>
    <property type="match status" value="1"/>
</dbReference>
<accession>A0ABW4A7B8</accession>
<dbReference type="PANTHER" id="PTHR30461">
    <property type="entry name" value="DNA-INVERTASE FROM LAMBDOID PROPHAGE"/>
    <property type="match status" value="1"/>
</dbReference>
<evidence type="ECO:0000259" key="2">
    <source>
        <dbReference type="PROSITE" id="PS51736"/>
    </source>
</evidence>
<dbReference type="Pfam" id="PF07508">
    <property type="entry name" value="Recombinase"/>
    <property type="match status" value="1"/>
</dbReference>
<dbReference type="EMBL" id="JBHTMK010000016">
    <property type="protein sequence ID" value="MFD1366150.1"/>
    <property type="molecule type" value="Genomic_DNA"/>
</dbReference>
<dbReference type="InterPro" id="IPR011109">
    <property type="entry name" value="DNA_bind_recombinase_dom"/>
</dbReference>
<gene>
    <name evidence="4" type="ORF">ACFQ5G_12420</name>
</gene>
<sequence>MTVGVYLRMSMDRTGEEIGIDRYRAMCRAITDRHGWTSVTEYVDNDVSASKPRGPKSDYARLLADVRAGRITVVIAHDIDRLTRIPREVEDWIEMGQRGEVRLITADGEVDTFTENGRMYLRIKAAVARHEVERKGQRQRDRNQQAAEQGLPPGGRRAFGYDSTGANQVRPEAAAVKKAYATLLAGGTLSGIAADLNRAGLTTTMGGPWKHNAVRGMLINPRNAALRAHKGAVVGKATWRPIISESVYQAAVALLSDPDRKTNRRGNALSWLGTNLYLCSRCPEQTMICTYRGAKARGDQRRVYRCPACYLTRAAEAIDILIRLVVVERLRRPDLASLLAEPAPDAAPLRTEVVALRRRLDTLADNLDIDERDLARRSRKIRDRLVDLERQMAELGRGSAVGALLSAPDPGQAWLDYPDVGRRQAVIRDLGMRIRLLQAGPGRRLFSKDSVVITWDG</sequence>
<evidence type="ECO:0000259" key="3">
    <source>
        <dbReference type="PROSITE" id="PS51737"/>
    </source>
</evidence>
<evidence type="ECO:0000313" key="4">
    <source>
        <dbReference type="EMBL" id="MFD1366150.1"/>
    </source>
</evidence>
<feature type="compositionally biased region" description="Basic and acidic residues" evidence="1">
    <location>
        <begin position="132"/>
        <end position="143"/>
    </location>
</feature>
<dbReference type="PROSITE" id="PS51737">
    <property type="entry name" value="RECOMBINASE_DNA_BIND"/>
    <property type="match status" value="1"/>
</dbReference>
<dbReference type="SUPFAM" id="SSF53041">
    <property type="entry name" value="Resolvase-like"/>
    <property type="match status" value="1"/>
</dbReference>
<feature type="domain" description="Resolvase/invertase-type recombinase catalytic" evidence="2">
    <location>
        <begin position="2"/>
        <end position="150"/>
    </location>
</feature>
<keyword evidence="5" id="KW-1185">Reference proteome</keyword>
<proteinExistence type="predicted"/>
<feature type="domain" description="Recombinase" evidence="3">
    <location>
        <begin position="158"/>
        <end position="261"/>
    </location>
</feature>
<dbReference type="InterPro" id="IPR038109">
    <property type="entry name" value="DNA_bind_recomb_sf"/>
</dbReference>
<dbReference type="PROSITE" id="PS51736">
    <property type="entry name" value="RECOMBINASES_3"/>
    <property type="match status" value="1"/>
</dbReference>
<protein>
    <submittedName>
        <fullName evidence="4">Recombinase family protein</fullName>
    </submittedName>
</protein>
<reference evidence="5" key="1">
    <citation type="journal article" date="2019" name="Int. J. Syst. Evol. Microbiol.">
        <title>The Global Catalogue of Microorganisms (GCM) 10K type strain sequencing project: providing services to taxonomists for standard genome sequencing and annotation.</title>
        <authorList>
            <consortium name="The Broad Institute Genomics Platform"/>
            <consortium name="The Broad Institute Genome Sequencing Center for Infectious Disease"/>
            <person name="Wu L."/>
            <person name="Ma J."/>
        </authorList>
    </citation>
    <scope>NUCLEOTIDE SEQUENCE [LARGE SCALE GENOMIC DNA]</scope>
    <source>
        <strain evidence="5">CCM 7526</strain>
    </source>
</reference>